<evidence type="ECO:0000259" key="5">
    <source>
        <dbReference type="PROSITE" id="PS50240"/>
    </source>
</evidence>
<evidence type="ECO:0000256" key="2">
    <source>
        <dbReference type="ARBA" id="ARBA00023157"/>
    </source>
</evidence>
<keyword evidence="3" id="KW-0378">Hydrolase</keyword>
<feature type="signal peptide" evidence="4">
    <location>
        <begin position="1"/>
        <end position="20"/>
    </location>
</feature>
<keyword evidence="4" id="KW-0732">Signal</keyword>
<dbReference type="RefSeq" id="WP_105056234.1">
    <property type="nucleotide sequence ID" value="NZ_CAWNRT010000002.1"/>
</dbReference>
<dbReference type="PANTHER" id="PTHR24276">
    <property type="entry name" value="POLYSERASE-RELATED"/>
    <property type="match status" value="1"/>
</dbReference>
<evidence type="ECO:0000313" key="6">
    <source>
        <dbReference type="EMBL" id="PQJ84849.1"/>
    </source>
</evidence>
<dbReference type="InterPro" id="IPR001314">
    <property type="entry name" value="Peptidase_S1A"/>
</dbReference>
<protein>
    <submittedName>
        <fullName evidence="6">Effector protein</fullName>
    </submittedName>
</protein>
<dbReference type="InterPro" id="IPR018114">
    <property type="entry name" value="TRYPSIN_HIS"/>
</dbReference>
<dbReference type="InterPro" id="IPR009003">
    <property type="entry name" value="Peptidase_S1_PA"/>
</dbReference>
<keyword evidence="3" id="KW-0720">Serine protease</keyword>
<reference evidence="6 7" key="1">
    <citation type="submission" date="2016-12" db="EMBL/GenBank/DDBJ databases">
        <title>Diversity of luminous bacteria.</title>
        <authorList>
            <person name="Yoshizawa S."/>
            <person name="Kogure K."/>
        </authorList>
    </citation>
    <scope>NUCLEOTIDE SEQUENCE [LARGE SCALE GENOMIC DNA]</scope>
    <source>
        <strain evidence="6 7">ATCC 33715</strain>
    </source>
</reference>
<organism evidence="6 7">
    <name type="scientific">Aliivibrio sifiae</name>
    <dbReference type="NCBI Taxonomy" id="566293"/>
    <lineage>
        <taxon>Bacteria</taxon>
        <taxon>Pseudomonadati</taxon>
        <taxon>Pseudomonadota</taxon>
        <taxon>Gammaproteobacteria</taxon>
        <taxon>Vibrionales</taxon>
        <taxon>Vibrionaceae</taxon>
        <taxon>Aliivibrio</taxon>
    </lineage>
</organism>
<dbReference type="PROSITE" id="PS00135">
    <property type="entry name" value="TRYPSIN_SER"/>
    <property type="match status" value="1"/>
</dbReference>
<dbReference type="AlphaFoldDB" id="A0A2S7X492"/>
<gene>
    <name evidence="6" type="ORF">BTO22_15265</name>
</gene>
<dbReference type="InterPro" id="IPR043504">
    <property type="entry name" value="Peptidase_S1_PA_chymotrypsin"/>
</dbReference>
<evidence type="ECO:0000256" key="4">
    <source>
        <dbReference type="SAM" id="SignalP"/>
    </source>
</evidence>
<evidence type="ECO:0000313" key="7">
    <source>
        <dbReference type="Proteomes" id="UP000239263"/>
    </source>
</evidence>
<dbReference type="PROSITE" id="PS00134">
    <property type="entry name" value="TRYPSIN_HIS"/>
    <property type="match status" value="1"/>
</dbReference>
<sequence length="321" mass="34189">MKAVLGLVLPLSLCSFALQAEDINIAPYIVGGDSVNVAEYPFMASLMFEYESQPGIIYPFCGGSVLDSTHILTAAHCVYDVASYRIGNMKVAIEANDGQGMLAAQRVAVKNIYYPSDYNNSTLLNDVAVLELSQPLPTYTSIHAAILGDSTVQGQEYRIPPAEDFKIIGYGRLNSSAANSQVDLMQATVTYVPPDVCDIWTNFTTSTKQVCATGSSFDDSNLVTATCQGDSGGPLIWDNNGVKTQIGIVSFGPSVCGDGALVAQSVFTDVSQYADWIRKAQNGEISATRTATDLSDSSGGAFAFGSLLGLLMLSIYRKKSL</sequence>
<dbReference type="Gene3D" id="2.40.10.10">
    <property type="entry name" value="Trypsin-like serine proteases"/>
    <property type="match status" value="1"/>
</dbReference>
<keyword evidence="2" id="KW-1015">Disulfide bond</keyword>
<evidence type="ECO:0000256" key="3">
    <source>
        <dbReference type="RuleBase" id="RU363034"/>
    </source>
</evidence>
<dbReference type="NCBIfam" id="TIGR03501">
    <property type="entry name" value="GlyGly_CTERM"/>
    <property type="match status" value="1"/>
</dbReference>
<dbReference type="CDD" id="cd00190">
    <property type="entry name" value="Tryp_SPc"/>
    <property type="match status" value="1"/>
</dbReference>
<accession>A0A2S7X492</accession>
<feature type="chain" id="PRO_5015499653" evidence="4">
    <location>
        <begin position="21"/>
        <end position="321"/>
    </location>
</feature>
<dbReference type="EMBL" id="MSCO01000002">
    <property type="protein sequence ID" value="PQJ84849.1"/>
    <property type="molecule type" value="Genomic_DNA"/>
</dbReference>
<dbReference type="SMART" id="SM00020">
    <property type="entry name" value="Tryp_SPc"/>
    <property type="match status" value="1"/>
</dbReference>
<dbReference type="Pfam" id="PF00089">
    <property type="entry name" value="Trypsin"/>
    <property type="match status" value="1"/>
</dbReference>
<comment type="caution">
    <text evidence="6">The sequence shown here is derived from an EMBL/GenBank/DDBJ whole genome shotgun (WGS) entry which is preliminary data.</text>
</comment>
<evidence type="ECO:0000256" key="1">
    <source>
        <dbReference type="ARBA" id="ARBA00007664"/>
    </source>
</evidence>
<comment type="similarity">
    <text evidence="1">Belongs to the peptidase S1 family.</text>
</comment>
<dbReference type="PROSITE" id="PS50240">
    <property type="entry name" value="TRYPSIN_DOM"/>
    <property type="match status" value="1"/>
</dbReference>
<dbReference type="InterPro" id="IPR020008">
    <property type="entry name" value="GlyGly_CTERM"/>
</dbReference>
<proteinExistence type="inferred from homology"/>
<dbReference type="SUPFAM" id="SSF50494">
    <property type="entry name" value="Trypsin-like serine proteases"/>
    <property type="match status" value="1"/>
</dbReference>
<feature type="domain" description="Peptidase S1" evidence="5">
    <location>
        <begin position="29"/>
        <end position="282"/>
    </location>
</feature>
<keyword evidence="3" id="KW-0645">Protease</keyword>
<dbReference type="FunFam" id="2.40.10.10:FF:000068">
    <property type="entry name" value="transmembrane protease serine 2"/>
    <property type="match status" value="1"/>
</dbReference>
<dbReference type="PANTHER" id="PTHR24276:SF98">
    <property type="entry name" value="FI18310P1-RELATED"/>
    <property type="match status" value="1"/>
</dbReference>
<dbReference type="OrthoDB" id="9813836at2"/>
<dbReference type="Proteomes" id="UP000239263">
    <property type="component" value="Unassembled WGS sequence"/>
</dbReference>
<name>A0A2S7X492_9GAMM</name>
<dbReference type="InterPro" id="IPR033116">
    <property type="entry name" value="TRYPSIN_SER"/>
</dbReference>
<dbReference type="InterPro" id="IPR050430">
    <property type="entry name" value="Peptidase_S1"/>
</dbReference>
<dbReference type="InterPro" id="IPR001254">
    <property type="entry name" value="Trypsin_dom"/>
</dbReference>
<dbReference type="PRINTS" id="PR00722">
    <property type="entry name" value="CHYMOTRYPSIN"/>
</dbReference>
<dbReference type="GO" id="GO:0004252">
    <property type="term" value="F:serine-type endopeptidase activity"/>
    <property type="evidence" value="ECO:0007669"/>
    <property type="project" value="InterPro"/>
</dbReference>
<dbReference type="GO" id="GO:0006508">
    <property type="term" value="P:proteolysis"/>
    <property type="evidence" value="ECO:0007669"/>
    <property type="project" value="UniProtKB-KW"/>
</dbReference>